<feature type="transmembrane region" description="Helical" evidence="1">
    <location>
        <begin position="25"/>
        <end position="43"/>
    </location>
</feature>
<dbReference type="Proteomes" id="UP000596739">
    <property type="component" value="Unassembled WGS sequence"/>
</dbReference>
<keyword evidence="1" id="KW-0472">Membrane</keyword>
<comment type="caution">
    <text evidence="2">The sequence shown here is derived from an EMBL/GenBank/DDBJ whole genome shotgun (WGS) entry which is preliminary data.</text>
</comment>
<dbReference type="RefSeq" id="WP_200270794.1">
    <property type="nucleotide sequence ID" value="NZ_JAENHN010000043.1"/>
</dbReference>
<organism evidence="2 3">
    <name type="scientific">Clostridium yunnanense</name>
    <dbReference type="NCBI Taxonomy" id="2800325"/>
    <lineage>
        <taxon>Bacteria</taxon>
        <taxon>Bacillati</taxon>
        <taxon>Bacillota</taxon>
        <taxon>Clostridia</taxon>
        <taxon>Eubacteriales</taxon>
        <taxon>Clostridiaceae</taxon>
        <taxon>Clostridium</taxon>
    </lineage>
</organism>
<proteinExistence type="predicted"/>
<dbReference type="EMBL" id="JAENHN010000043">
    <property type="protein sequence ID" value="MBK1812019.1"/>
    <property type="molecule type" value="Genomic_DNA"/>
</dbReference>
<accession>A0ABS1ERK3</accession>
<protein>
    <submittedName>
        <fullName evidence="2">Uncharacterized protein</fullName>
    </submittedName>
</protein>
<gene>
    <name evidence="2" type="ORF">JHL18_15460</name>
</gene>
<reference evidence="3" key="1">
    <citation type="submission" date="2021-01" db="EMBL/GenBank/DDBJ databases">
        <title>Genome public.</title>
        <authorList>
            <person name="Liu C."/>
            <person name="Sun Q."/>
        </authorList>
    </citation>
    <scope>NUCLEOTIDE SEQUENCE [LARGE SCALE GENOMIC DNA]</scope>
    <source>
        <strain evidence="3">YIM B02505</strain>
    </source>
</reference>
<evidence type="ECO:0000256" key="1">
    <source>
        <dbReference type="SAM" id="Phobius"/>
    </source>
</evidence>
<keyword evidence="1" id="KW-0812">Transmembrane</keyword>
<evidence type="ECO:0000313" key="3">
    <source>
        <dbReference type="Proteomes" id="UP000596739"/>
    </source>
</evidence>
<sequence>MILIIASLITGYIGLNIGGMIGGEIFMYLFGLVGVLSPALFVLEDIYREVRKSNNT</sequence>
<evidence type="ECO:0000313" key="2">
    <source>
        <dbReference type="EMBL" id="MBK1812019.1"/>
    </source>
</evidence>
<keyword evidence="3" id="KW-1185">Reference proteome</keyword>
<keyword evidence="1" id="KW-1133">Transmembrane helix</keyword>
<name>A0ABS1ERK3_9CLOT</name>